<comment type="cofactor">
    <cofactor evidence="6">
        <name>Mg(2+)</name>
        <dbReference type="ChEBI" id="CHEBI:18420"/>
    </cofactor>
    <cofactor evidence="6">
        <name>Mn(2+)</name>
        <dbReference type="ChEBI" id="CHEBI:29035"/>
    </cofactor>
    <text evidence="6">Mg(2+). Can also accept Mn(2+).</text>
</comment>
<sequence length="414" mass="43149">MPGAQDETPVTGGAGDVSEGPVLVINAGSSSLKYQLVLAGSGESLATGLIERIGLDQGRARHTVDGREHVLEQEITDHAAAFAVLTAQFAEHGPDLAQASPVAVGHRVVHGGAKFASTVLIDDDVLETLRRLVPLAPLHNPGNIAGIETALQTFPDLPQVAVFDTAFHQTMPPAAYTYAVPLSWRQTFNIRAYGFHGTSHAYVARRTAGLLGKSVEDTNVVVLHLGNGASACAVQGGQSVDTSMGLSPLGGLVMGTRPGDLDPGLPAHMSRVSGMTLPEFDHALNKESGLKALAGDSDFREVMQRRAAGDPGAELAFDVVVHRLVRHLGALALVLGRIDAIAFTAGIGENTPELRAAVLERAALLGVEVDVSANESASGETRISTADSAVAAFVVPTNEEWEIAREATQLLAGT</sequence>
<dbReference type="HAMAP" id="MF_00020">
    <property type="entry name" value="Acetate_kinase"/>
    <property type="match status" value="1"/>
</dbReference>
<dbReference type="InterPro" id="IPR000890">
    <property type="entry name" value="Aliphatic_acid_kin_short-chain"/>
</dbReference>
<dbReference type="PROSITE" id="PS01075">
    <property type="entry name" value="ACETATE_KINASE_1"/>
    <property type="match status" value="1"/>
</dbReference>
<dbReference type="PROSITE" id="PS01076">
    <property type="entry name" value="ACETATE_KINASE_2"/>
    <property type="match status" value="1"/>
</dbReference>
<accession>A0A516GFP2</accession>
<keyword evidence="6" id="KW-0479">Metal-binding</keyword>
<gene>
    <name evidence="6" type="primary">ackA</name>
    <name evidence="8" type="ORF">FNH13_10005</name>
</gene>
<evidence type="ECO:0000313" key="9">
    <source>
        <dbReference type="Proteomes" id="UP000315395"/>
    </source>
</evidence>
<keyword evidence="6" id="KW-0460">Magnesium</keyword>
<feature type="binding site" evidence="6">
    <location>
        <position position="33"/>
    </location>
    <ligand>
        <name>ATP</name>
        <dbReference type="ChEBI" id="CHEBI:30616"/>
    </ligand>
</feature>
<comment type="function">
    <text evidence="6">Catalyzes the formation of acetyl phosphate from acetate and ATP. Can also catalyze the reverse reaction.</text>
</comment>
<keyword evidence="2 6" id="KW-0808">Transferase</keyword>
<comment type="catalytic activity">
    <reaction evidence="6">
        <text>acetate + ATP = acetyl phosphate + ADP</text>
        <dbReference type="Rhea" id="RHEA:11352"/>
        <dbReference type="ChEBI" id="CHEBI:22191"/>
        <dbReference type="ChEBI" id="CHEBI:30089"/>
        <dbReference type="ChEBI" id="CHEBI:30616"/>
        <dbReference type="ChEBI" id="CHEBI:456216"/>
        <dbReference type="EC" id="2.7.2.1"/>
    </reaction>
</comment>
<dbReference type="EC" id="2.7.2.1" evidence="6"/>
<evidence type="ECO:0000256" key="5">
    <source>
        <dbReference type="ARBA" id="ARBA00022840"/>
    </source>
</evidence>
<dbReference type="NCBIfam" id="TIGR00016">
    <property type="entry name" value="ackA"/>
    <property type="match status" value="1"/>
</dbReference>
<dbReference type="GO" id="GO:0005737">
    <property type="term" value="C:cytoplasm"/>
    <property type="evidence" value="ECO:0007669"/>
    <property type="project" value="UniProtKB-SubCell"/>
</dbReference>
<dbReference type="PANTHER" id="PTHR21060:SF15">
    <property type="entry name" value="ACETATE KINASE-RELATED"/>
    <property type="match status" value="1"/>
</dbReference>
<comment type="subunit">
    <text evidence="6">Homodimer.</text>
</comment>
<feature type="binding site" evidence="6">
    <location>
        <begin position="224"/>
        <end position="228"/>
    </location>
    <ligand>
        <name>ATP</name>
        <dbReference type="ChEBI" id="CHEBI:30616"/>
    </ligand>
</feature>
<keyword evidence="5 6" id="KW-0067">ATP-binding</keyword>
<dbReference type="AlphaFoldDB" id="A0A516GFP2"/>
<dbReference type="Proteomes" id="UP000315395">
    <property type="component" value="Chromosome"/>
</dbReference>
<dbReference type="GO" id="GO:0000287">
    <property type="term" value="F:magnesium ion binding"/>
    <property type="evidence" value="ECO:0007669"/>
    <property type="project" value="UniProtKB-UniRule"/>
</dbReference>
<evidence type="ECO:0000256" key="6">
    <source>
        <dbReference type="HAMAP-Rule" id="MF_00020"/>
    </source>
</evidence>
<dbReference type="EMBL" id="CP041616">
    <property type="protein sequence ID" value="QDO90336.1"/>
    <property type="molecule type" value="Genomic_DNA"/>
</dbReference>
<keyword evidence="9" id="KW-1185">Reference proteome</keyword>
<dbReference type="InterPro" id="IPR043129">
    <property type="entry name" value="ATPase_NBD"/>
</dbReference>
<evidence type="ECO:0000256" key="2">
    <source>
        <dbReference type="ARBA" id="ARBA00022679"/>
    </source>
</evidence>
<feature type="binding site" evidence="6">
    <location>
        <position position="399"/>
    </location>
    <ligand>
        <name>Mg(2+)</name>
        <dbReference type="ChEBI" id="CHEBI:18420"/>
    </ligand>
</feature>
<evidence type="ECO:0000256" key="3">
    <source>
        <dbReference type="ARBA" id="ARBA00022741"/>
    </source>
</evidence>
<evidence type="ECO:0000256" key="4">
    <source>
        <dbReference type="ARBA" id="ARBA00022777"/>
    </source>
</evidence>
<dbReference type="OrthoDB" id="9802453at2"/>
<keyword evidence="6" id="KW-0963">Cytoplasm</keyword>
<proteinExistence type="inferred from homology"/>
<reference evidence="8 9" key="1">
    <citation type="submission" date="2019-07" db="EMBL/GenBank/DDBJ databases">
        <title>complete genome sequencing of Ornithinimicrobium sp. H23M54.</title>
        <authorList>
            <person name="Bae J.-W."/>
            <person name="Lee S.-Y."/>
        </authorList>
    </citation>
    <scope>NUCLEOTIDE SEQUENCE [LARGE SCALE GENOMIC DNA]</scope>
    <source>
        <strain evidence="8 9">H23M54</strain>
    </source>
</reference>
<dbReference type="PRINTS" id="PR00471">
    <property type="entry name" value="ACETATEKNASE"/>
</dbReference>
<keyword evidence="4 6" id="KW-0418">Kinase</keyword>
<feature type="binding site" evidence="6">
    <location>
        <begin position="346"/>
        <end position="350"/>
    </location>
    <ligand>
        <name>ATP</name>
        <dbReference type="ChEBI" id="CHEBI:30616"/>
    </ligand>
</feature>
<dbReference type="KEGG" id="orz:FNH13_10005"/>
<dbReference type="InterPro" id="IPR023865">
    <property type="entry name" value="Aliphatic_acid_kinase_CS"/>
</dbReference>
<comment type="pathway">
    <text evidence="6">Metabolic intermediate biosynthesis; acetyl-CoA biosynthesis; acetyl-CoA from acetate: step 1/2.</text>
</comment>
<feature type="binding site" evidence="6">
    <location>
        <position position="26"/>
    </location>
    <ligand>
        <name>Mg(2+)</name>
        <dbReference type="ChEBI" id="CHEBI:18420"/>
    </ligand>
</feature>
<keyword evidence="3 6" id="KW-0547">Nucleotide-binding</keyword>
<dbReference type="GO" id="GO:0008776">
    <property type="term" value="F:acetate kinase activity"/>
    <property type="evidence" value="ECO:0007669"/>
    <property type="project" value="UniProtKB-UniRule"/>
</dbReference>
<evidence type="ECO:0000313" key="8">
    <source>
        <dbReference type="EMBL" id="QDO90336.1"/>
    </source>
</evidence>
<dbReference type="PANTHER" id="PTHR21060">
    <property type="entry name" value="ACETATE KINASE"/>
    <property type="match status" value="1"/>
</dbReference>
<organism evidence="8 9">
    <name type="scientific">Ornithinimicrobium ciconiae</name>
    <dbReference type="NCBI Taxonomy" id="2594265"/>
    <lineage>
        <taxon>Bacteria</taxon>
        <taxon>Bacillati</taxon>
        <taxon>Actinomycetota</taxon>
        <taxon>Actinomycetes</taxon>
        <taxon>Micrococcales</taxon>
        <taxon>Ornithinimicrobiaceae</taxon>
        <taxon>Ornithinimicrobium</taxon>
    </lineage>
</organism>
<dbReference type="UniPathway" id="UPA00340">
    <property type="reaction ID" value="UER00458"/>
</dbReference>
<dbReference type="GO" id="GO:0006083">
    <property type="term" value="P:acetate metabolic process"/>
    <property type="evidence" value="ECO:0007669"/>
    <property type="project" value="TreeGrafter"/>
</dbReference>
<feature type="active site" description="Proton donor/acceptor" evidence="6">
    <location>
        <position position="164"/>
    </location>
</feature>
<name>A0A516GFP2_9MICO</name>
<comment type="subcellular location">
    <subcellularLocation>
        <location evidence="6">Cytoplasm</location>
    </subcellularLocation>
</comment>
<dbReference type="InterPro" id="IPR004372">
    <property type="entry name" value="Ac/propionate_kinase"/>
</dbReference>
<dbReference type="Pfam" id="PF00871">
    <property type="entry name" value="Acetate_kinase"/>
    <property type="match status" value="1"/>
</dbReference>
<feature type="binding site" evidence="6">
    <location>
        <begin position="298"/>
        <end position="300"/>
    </location>
    <ligand>
        <name>ATP</name>
        <dbReference type="ChEBI" id="CHEBI:30616"/>
    </ligand>
</feature>
<feature type="binding site" evidence="6">
    <location>
        <position position="107"/>
    </location>
    <ligand>
        <name>substrate</name>
    </ligand>
</feature>
<evidence type="ECO:0000256" key="7">
    <source>
        <dbReference type="RuleBase" id="RU003835"/>
    </source>
</evidence>
<feature type="site" description="Transition state stabilizer" evidence="6">
    <location>
        <position position="196"/>
    </location>
</feature>
<feature type="site" description="Transition state stabilizer" evidence="6">
    <location>
        <position position="257"/>
    </location>
</feature>
<protein>
    <recommendedName>
        <fullName evidence="6">Acetate kinase</fullName>
        <ecNumber evidence="6">2.7.2.1</ecNumber>
    </recommendedName>
    <alternativeName>
        <fullName evidence="6">Acetokinase</fullName>
    </alternativeName>
</protein>
<dbReference type="CDD" id="cd24010">
    <property type="entry name" value="ASKHA_NBD_AcK_PK"/>
    <property type="match status" value="1"/>
</dbReference>
<dbReference type="GO" id="GO:0005524">
    <property type="term" value="F:ATP binding"/>
    <property type="evidence" value="ECO:0007669"/>
    <property type="project" value="UniProtKB-KW"/>
</dbReference>
<dbReference type="SUPFAM" id="SSF53067">
    <property type="entry name" value="Actin-like ATPase domain"/>
    <property type="match status" value="2"/>
</dbReference>
<comment type="similarity">
    <text evidence="1 6 7">Belongs to the acetokinase family.</text>
</comment>
<dbReference type="PIRSF" id="PIRSF000722">
    <property type="entry name" value="Acetate_prop_kin"/>
    <property type="match status" value="1"/>
</dbReference>
<dbReference type="GO" id="GO:0006085">
    <property type="term" value="P:acetyl-CoA biosynthetic process"/>
    <property type="evidence" value="ECO:0007669"/>
    <property type="project" value="UniProtKB-UniRule"/>
</dbReference>
<dbReference type="Gene3D" id="3.30.420.40">
    <property type="match status" value="2"/>
</dbReference>
<evidence type="ECO:0000256" key="1">
    <source>
        <dbReference type="ARBA" id="ARBA00008748"/>
    </source>
</evidence>